<reference evidence="6" key="1">
    <citation type="submission" date="2020-06" db="EMBL/GenBank/DDBJ databases">
        <authorList>
            <person name="Onetto C."/>
        </authorList>
    </citation>
    <scope>NUCLEOTIDE SEQUENCE</scope>
</reference>
<feature type="compositionally biased region" description="Low complexity" evidence="5">
    <location>
        <begin position="229"/>
        <end position="292"/>
    </location>
</feature>
<dbReference type="GO" id="GO:0004497">
    <property type="term" value="F:monooxygenase activity"/>
    <property type="evidence" value="ECO:0007669"/>
    <property type="project" value="InterPro"/>
</dbReference>
<keyword evidence="3" id="KW-0560">Oxidoreductase</keyword>
<evidence type="ECO:0000313" key="7">
    <source>
        <dbReference type="Proteomes" id="UP000716446"/>
    </source>
</evidence>
<dbReference type="GO" id="GO:0020037">
    <property type="term" value="F:heme binding"/>
    <property type="evidence" value="ECO:0007669"/>
    <property type="project" value="InterPro"/>
</dbReference>
<keyword evidence="2" id="KW-0479">Metal-binding</keyword>
<gene>
    <name evidence="6" type="ORF">AWRI4619_LOCUS8909</name>
</gene>
<feature type="compositionally biased region" description="Acidic residues" evidence="5">
    <location>
        <begin position="317"/>
        <end position="340"/>
    </location>
</feature>
<dbReference type="AlphaFoldDB" id="A0A9N8K245"/>
<dbReference type="Pfam" id="PF00067">
    <property type="entry name" value="p450"/>
    <property type="match status" value="1"/>
</dbReference>
<dbReference type="GO" id="GO:0005506">
    <property type="term" value="F:iron ion binding"/>
    <property type="evidence" value="ECO:0007669"/>
    <property type="project" value="InterPro"/>
</dbReference>
<protein>
    <submittedName>
        <fullName evidence="6">Uncharacterized protein</fullName>
    </submittedName>
</protein>
<feature type="compositionally biased region" description="Basic and acidic residues" evidence="5">
    <location>
        <begin position="297"/>
        <end position="310"/>
    </location>
</feature>
<dbReference type="PANTHER" id="PTHR46300">
    <property type="entry name" value="P450, PUTATIVE (EUROFUNG)-RELATED-RELATED"/>
    <property type="match status" value="1"/>
</dbReference>
<dbReference type="InterPro" id="IPR001128">
    <property type="entry name" value="Cyt_P450"/>
</dbReference>
<evidence type="ECO:0000256" key="2">
    <source>
        <dbReference type="ARBA" id="ARBA00022723"/>
    </source>
</evidence>
<feature type="compositionally biased region" description="Polar residues" evidence="5">
    <location>
        <begin position="219"/>
        <end position="228"/>
    </location>
</feature>
<evidence type="ECO:0000256" key="1">
    <source>
        <dbReference type="ARBA" id="ARBA00010617"/>
    </source>
</evidence>
<feature type="region of interest" description="Disordered" evidence="5">
    <location>
        <begin position="174"/>
        <end position="358"/>
    </location>
</feature>
<dbReference type="SUPFAM" id="SSF48264">
    <property type="entry name" value="Cytochrome P450"/>
    <property type="match status" value="1"/>
</dbReference>
<dbReference type="Gene3D" id="1.10.630.10">
    <property type="entry name" value="Cytochrome P450"/>
    <property type="match status" value="1"/>
</dbReference>
<name>A0A9N8K245_9PEZI</name>
<keyword evidence="4" id="KW-0408">Iron</keyword>
<comment type="caution">
    <text evidence="6">The sequence shown here is derived from an EMBL/GenBank/DDBJ whole genome shotgun (WGS) entry which is preliminary data.</text>
</comment>
<dbReference type="PANTHER" id="PTHR46300:SF8">
    <property type="entry name" value="CYTOCHROME P450 2E1"/>
    <property type="match status" value="1"/>
</dbReference>
<evidence type="ECO:0000256" key="4">
    <source>
        <dbReference type="ARBA" id="ARBA00023004"/>
    </source>
</evidence>
<evidence type="ECO:0000256" key="5">
    <source>
        <dbReference type="SAM" id="MobiDB-lite"/>
    </source>
</evidence>
<dbReference type="Proteomes" id="UP000716446">
    <property type="component" value="Unassembled WGS sequence"/>
</dbReference>
<dbReference type="EMBL" id="CAIJEN010000016">
    <property type="protein sequence ID" value="CAD0095685.1"/>
    <property type="molecule type" value="Genomic_DNA"/>
</dbReference>
<keyword evidence="7" id="KW-1185">Reference proteome</keyword>
<dbReference type="GO" id="GO:0016705">
    <property type="term" value="F:oxidoreductase activity, acting on paired donors, with incorporation or reduction of molecular oxygen"/>
    <property type="evidence" value="ECO:0007669"/>
    <property type="project" value="InterPro"/>
</dbReference>
<sequence>MPVLRAFIRETLRWRPPVPTGIPHESTEDDMFDGYRTPKGSPLDQFPAITGYSQFEYGKRTCQGQKLTEADLFVGIGSIAWLFSINIDPRETGPIRSVPPPAYAKGQTARTQSDTQRHDPTMLFSGLLIAKPLPFKFELKIRIQNDVNFDFLGLKTFTLNHYDSPPLLQGCKSFGSSSSAVSAESTATPTDDATSAATTGGATAPATTGDADATPTAEQTTADPTSDGSAMPTTTDDSASTTPLASDTVTTPTTDSTAPTTTNDAASTADVASQGSTDTPTTTIPTPEATSAGKSGSSERRRSTFMRRDNLTVSASSDDEVIANDTEDTFDATDNSDETNDVVSDNSSSADSAEFEADGNEALSLSADQQTEDGITFDTLIHIQKTFQFVPGTDGNLYTVSYTAGSPSDAGLFAESQNVIIGDDEERVLHYYPDKMAAYNVSRIRFNSGSEIPKTADAIALSPIDYDNSDGTPSAYFAVTTKKDVYSLVHCNFANGADSKIFVVNDQSGIDTLQNNANVKFTITGAPVKDCSPLAIVSGGNGTVSAS</sequence>
<feature type="region of interest" description="Disordered" evidence="5">
    <location>
        <begin position="17"/>
        <end position="37"/>
    </location>
</feature>
<evidence type="ECO:0000256" key="3">
    <source>
        <dbReference type="ARBA" id="ARBA00023002"/>
    </source>
</evidence>
<evidence type="ECO:0000313" key="6">
    <source>
        <dbReference type="EMBL" id="CAD0095685.1"/>
    </source>
</evidence>
<dbReference type="InterPro" id="IPR050364">
    <property type="entry name" value="Cytochrome_P450_fung"/>
</dbReference>
<dbReference type="InterPro" id="IPR036396">
    <property type="entry name" value="Cyt_P450_sf"/>
</dbReference>
<feature type="region of interest" description="Disordered" evidence="5">
    <location>
        <begin position="97"/>
        <end position="117"/>
    </location>
</feature>
<accession>A0A9N8K245</accession>
<feature type="compositionally biased region" description="Low complexity" evidence="5">
    <location>
        <begin position="174"/>
        <end position="218"/>
    </location>
</feature>
<comment type="similarity">
    <text evidence="1">Belongs to the cytochrome P450 family.</text>
</comment>
<feature type="compositionally biased region" description="Low complexity" evidence="5">
    <location>
        <begin position="341"/>
        <end position="352"/>
    </location>
</feature>
<organism evidence="6 7">
    <name type="scientific">Aureobasidium vineae</name>
    <dbReference type="NCBI Taxonomy" id="2773715"/>
    <lineage>
        <taxon>Eukaryota</taxon>
        <taxon>Fungi</taxon>
        <taxon>Dikarya</taxon>
        <taxon>Ascomycota</taxon>
        <taxon>Pezizomycotina</taxon>
        <taxon>Dothideomycetes</taxon>
        <taxon>Dothideomycetidae</taxon>
        <taxon>Dothideales</taxon>
        <taxon>Saccotheciaceae</taxon>
        <taxon>Aureobasidium</taxon>
    </lineage>
</organism>
<proteinExistence type="inferred from homology"/>